<dbReference type="AlphaFoldDB" id="A0A7M7IG71"/>
<dbReference type="Proteomes" id="UP000005203">
    <property type="component" value="Linkage group LG6"/>
</dbReference>
<reference evidence="2" key="1">
    <citation type="submission" date="2021-01" db="UniProtKB">
        <authorList>
            <consortium name="EnsemblMetazoa"/>
        </authorList>
    </citation>
    <scope>IDENTIFICATION</scope>
    <source>
        <strain evidence="2">DH4</strain>
    </source>
</reference>
<evidence type="ECO:0000313" key="3">
    <source>
        <dbReference type="Proteomes" id="UP000005203"/>
    </source>
</evidence>
<evidence type="ECO:0000256" key="1">
    <source>
        <dbReference type="SAM" id="MobiDB-lite"/>
    </source>
</evidence>
<organism evidence="2">
    <name type="scientific">Apis mellifera</name>
    <name type="common">Honeybee</name>
    <dbReference type="NCBI Taxonomy" id="7460"/>
    <lineage>
        <taxon>Eukaryota</taxon>
        <taxon>Metazoa</taxon>
        <taxon>Ecdysozoa</taxon>
        <taxon>Arthropoda</taxon>
        <taxon>Hexapoda</taxon>
        <taxon>Insecta</taxon>
        <taxon>Pterygota</taxon>
        <taxon>Neoptera</taxon>
        <taxon>Endopterygota</taxon>
        <taxon>Hymenoptera</taxon>
        <taxon>Apocrita</taxon>
        <taxon>Aculeata</taxon>
        <taxon>Apoidea</taxon>
        <taxon>Anthophila</taxon>
        <taxon>Apidae</taxon>
        <taxon>Apis</taxon>
    </lineage>
</organism>
<accession>A0A8B7KJU1</accession>
<accession>A0A7M7IG71</accession>
<feature type="region of interest" description="Disordered" evidence="1">
    <location>
        <begin position="41"/>
        <end position="98"/>
    </location>
</feature>
<evidence type="ECO:0000313" key="4">
    <source>
        <dbReference type="RefSeq" id="XP_016768158.2"/>
    </source>
</evidence>
<dbReference type="GeneID" id="107964600"/>
<evidence type="ECO:0000313" key="2">
    <source>
        <dbReference type="EnsemblMetazoa" id="XP_016768158"/>
    </source>
</evidence>
<proteinExistence type="predicted"/>
<dbReference type="OrthoDB" id="5981048at2759"/>
<dbReference type="RefSeq" id="XP_016768158.2">
    <property type="nucleotide sequence ID" value="XM_016912669.2"/>
</dbReference>
<protein>
    <submittedName>
        <fullName evidence="4">WASH complex subunit 2-like</fullName>
    </submittedName>
</protein>
<sequence>MFVEFGTRLDRKHRNIQTLKEQLEEVAQEAKKKIEVATEIKETVAEEPKEPKEPPKEIHKEPPKEIIKETPRETPKETSVESPKPAKEEKGVNSEELETVKGRISKLEKDVMNLHEKVETTHIVDASNLENLASKVQEMQGDVEKLTQTTDNLIDERETREMHFSVSIFDRLLLIILKNLSFFHLLY</sequence>
<keyword evidence="3" id="KW-1185">Reference proteome</keyword>
<dbReference type="EnsemblMetazoa" id="XM_016912669">
    <property type="protein sequence ID" value="XP_016768158"/>
    <property type="gene ID" value="LOC107964600"/>
</dbReference>
<dbReference type="KEGG" id="ame:107964600"/>
<name>A0A7M7IG71_APIME</name>
<reference evidence="4" key="2">
    <citation type="submission" date="2025-04" db="UniProtKB">
        <authorList>
            <consortium name="RefSeq"/>
        </authorList>
    </citation>
    <scope>IDENTIFICATION</scope>
    <source>
        <strain evidence="4">DH4</strain>
        <tissue evidence="4">Whole body</tissue>
    </source>
</reference>
<gene>
    <name evidence="4" type="primary">LOC107964600</name>
</gene>